<dbReference type="Pfam" id="PF14559">
    <property type="entry name" value="TPR_19"/>
    <property type="match status" value="1"/>
</dbReference>
<dbReference type="SUPFAM" id="SSF48452">
    <property type="entry name" value="TPR-like"/>
    <property type="match status" value="2"/>
</dbReference>
<keyword evidence="2 3" id="KW-0802">TPR repeat</keyword>
<evidence type="ECO:0000256" key="1">
    <source>
        <dbReference type="ARBA" id="ARBA00022737"/>
    </source>
</evidence>
<evidence type="ECO:0000256" key="3">
    <source>
        <dbReference type="PROSITE-ProRule" id="PRU00339"/>
    </source>
</evidence>
<dbReference type="GO" id="GO:0046813">
    <property type="term" value="P:receptor-mediated virion attachment to host cell"/>
    <property type="evidence" value="ECO:0007669"/>
    <property type="project" value="TreeGrafter"/>
</dbReference>
<dbReference type="AlphaFoldDB" id="B1KGR2"/>
<dbReference type="eggNOG" id="COG2214">
    <property type="taxonomic scope" value="Bacteria"/>
</dbReference>
<dbReference type="RefSeq" id="WP_012325122.1">
    <property type="nucleotide sequence ID" value="NC_010506.1"/>
</dbReference>
<dbReference type="Pfam" id="PF13181">
    <property type="entry name" value="TPR_8"/>
    <property type="match status" value="2"/>
</dbReference>
<evidence type="ECO:0000313" key="5">
    <source>
        <dbReference type="Proteomes" id="UP000002168"/>
    </source>
</evidence>
<accession>B1KGR2</accession>
<gene>
    <name evidence="4" type="ordered locus">Swoo_2504</name>
</gene>
<dbReference type="Gene3D" id="1.25.40.10">
    <property type="entry name" value="Tetratricopeptide repeat domain"/>
    <property type="match status" value="2"/>
</dbReference>
<dbReference type="PANTHER" id="PTHR44858">
    <property type="entry name" value="TETRATRICOPEPTIDE REPEAT PROTEIN 6"/>
    <property type="match status" value="1"/>
</dbReference>
<feature type="repeat" description="TPR" evidence="3">
    <location>
        <begin position="286"/>
        <end position="319"/>
    </location>
</feature>
<dbReference type="InterPro" id="IPR019734">
    <property type="entry name" value="TPR_rpt"/>
</dbReference>
<dbReference type="PROSITE" id="PS50005">
    <property type="entry name" value="TPR"/>
    <property type="match status" value="2"/>
</dbReference>
<organism evidence="4 5">
    <name type="scientific">Shewanella woodyi (strain ATCC 51908 / MS32)</name>
    <dbReference type="NCBI Taxonomy" id="392500"/>
    <lineage>
        <taxon>Bacteria</taxon>
        <taxon>Pseudomonadati</taxon>
        <taxon>Pseudomonadota</taxon>
        <taxon>Gammaproteobacteria</taxon>
        <taxon>Alteromonadales</taxon>
        <taxon>Shewanellaceae</taxon>
        <taxon>Shewanella</taxon>
    </lineage>
</organism>
<dbReference type="Proteomes" id="UP000002168">
    <property type="component" value="Chromosome"/>
</dbReference>
<proteinExistence type="predicted"/>
<protein>
    <submittedName>
        <fullName evidence="4">TPR repeat-containing protein</fullName>
    </submittedName>
</protein>
<dbReference type="InterPro" id="IPR011990">
    <property type="entry name" value="TPR-like_helical_dom_sf"/>
</dbReference>
<sequence>MSCWERIGISPTVDKMLIKRAYAKQLRLHHPEDDPEGFKTLRAALEDALAQAKCLSVGEVFISSQEIDLTPTVEKSMEQDEPQQEPITVNELDFDESKRIFEQLQRKIIELYGHFDSRVQLSLWKLALDGGEQWNIEVKQNTAFWLFNFIGHYPFIPENIFNYLEKRFSWYDNYLALKREFSEEFIDSVFDRFSRAKWSLSYQGVDFSDPSLINDVESYLSKREHLEYLVLNKQGNGDELITELNKFCVQDFELDRLLFLYYQNLQSPSQASAYCKKLVVEHPNRVEGYLNKGNIDYRQKRFSEAAHSYKAVLALDESHGIALKGLAGCYLELNDLFSAKCLYEQALLQVPFDVEARIQLIQINQKLIKHSFDLLVEQPNSAKAHKQIAEGYLEIGAYTECIEFLEGIIDKTKPIFENTSRLVKGSIFSVLFRWLFVSDIEQVFNYRNSELHHMLGLAYEATKQAEKAEVAYMTALMKAEDEGTNGYDSLVQLADFYIEHKEYEEALSLLKKACMLTPDSARVFALLADAQRYLEMQEEALNSINRAIALDDRPWIYYSIRSILLISAQSYKAAAGDLNKVLQAAPNFSGALYRQGVCHRHLGLYKEAMAFFKSAVDYNTGFRTSALEWLKLACEVSDLDNAELAMSAFLNADGALETVADYKLEIEKMSNQRSDTHE</sequence>
<dbReference type="SMART" id="SM00028">
    <property type="entry name" value="TPR"/>
    <property type="match status" value="8"/>
</dbReference>
<dbReference type="Pfam" id="PF13432">
    <property type="entry name" value="TPR_16"/>
    <property type="match status" value="1"/>
</dbReference>
<evidence type="ECO:0000313" key="4">
    <source>
        <dbReference type="EMBL" id="ACA86781.1"/>
    </source>
</evidence>
<evidence type="ECO:0000256" key="2">
    <source>
        <dbReference type="ARBA" id="ARBA00022803"/>
    </source>
</evidence>
<dbReference type="PANTHER" id="PTHR44858:SF1">
    <property type="entry name" value="UDP-N-ACETYLGLUCOSAMINE--PEPTIDE N-ACETYLGLUCOSAMINYLTRANSFERASE SPINDLY-RELATED"/>
    <property type="match status" value="1"/>
</dbReference>
<dbReference type="EMBL" id="CP000961">
    <property type="protein sequence ID" value="ACA86781.1"/>
    <property type="molecule type" value="Genomic_DNA"/>
</dbReference>
<dbReference type="eggNOG" id="COG0457">
    <property type="taxonomic scope" value="Bacteria"/>
</dbReference>
<keyword evidence="5" id="KW-1185">Reference proteome</keyword>
<reference evidence="4 5" key="1">
    <citation type="submission" date="2008-02" db="EMBL/GenBank/DDBJ databases">
        <title>Complete sequence of Shewanella woodyi ATCC 51908.</title>
        <authorList>
            <consortium name="US DOE Joint Genome Institute"/>
            <person name="Copeland A."/>
            <person name="Lucas S."/>
            <person name="Lapidus A."/>
            <person name="Glavina del Rio T."/>
            <person name="Dalin E."/>
            <person name="Tice H."/>
            <person name="Bruce D."/>
            <person name="Goodwin L."/>
            <person name="Pitluck S."/>
            <person name="Sims D."/>
            <person name="Brettin T."/>
            <person name="Detter J.C."/>
            <person name="Han C."/>
            <person name="Kuske C.R."/>
            <person name="Schmutz J."/>
            <person name="Larimer F."/>
            <person name="Land M."/>
            <person name="Hauser L."/>
            <person name="Kyrpides N."/>
            <person name="Lykidis A."/>
            <person name="Zhao J.-S."/>
            <person name="Richardson P."/>
        </authorList>
    </citation>
    <scope>NUCLEOTIDE SEQUENCE [LARGE SCALE GENOMIC DNA]</scope>
    <source>
        <strain evidence="5">ATCC 51908 / MS32</strain>
    </source>
</reference>
<dbReference type="GO" id="GO:0009279">
    <property type="term" value="C:cell outer membrane"/>
    <property type="evidence" value="ECO:0007669"/>
    <property type="project" value="TreeGrafter"/>
</dbReference>
<dbReference type="InterPro" id="IPR050498">
    <property type="entry name" value="Ycf3"/>
</dbReference>
<feature type="repeat" description="TPR" evidence="3">
    <location>
        <begin position="487"/>
        <end position="520"/>
    </location>
</feature>
<dbReference type="KEGG" id="swd:Swoo_2504"/>
<dbReference type="STRING" id="392500.Swoo_2504"/>
<name>B1KGR2_SHEWM</name>
<keyword evidence="1" id="KW-0677">Repeat</keyword>
<dbReference type="HOGENOM" id="CLU_405379_0_0_6"/>